<dbReference type="Pfam" id="PF00646">
    <property type="entry name" value="F-box"/>
    <property type="match status" value="1"/>
</dbReference>
<dbReference type="InterPro" id="IPR015915">
    <property type="entry name" value="Kelch-typ_b-propeller"/>
</dbReference>
<dbReference type="InterPro" id="IPR013187">
    <property type="entry name" value="F-box-assoc_dom_typ3"/>
</dbReference>
<gene>
    <name evidence="2" type="ORF">KC19_10G089300</name>
</gene>
<feature type="domain" description="F-box" evidence="1">
    <location>
        <begin position="278"/>
        <end position="318"/>
    </location>
</feature>
<accession>A0A8T0GJP8</accession>
<reference evidence="2" key="1">
    <citation type="submission" date="2020-06" db="EMBL/GenBank/DDBJ databases">
        <title>WGS assembly of Ceratodon purpureus strain R40.</title>
        <authorList>
            <person name="Carey S.B."/>
            <person name="Jenkins J."/>
            <person name="Shu S."/>
            <person name="Lovell J.T."/>
            <person name="Sreedasyam A."/>
            <person name="Maumus F."/>
            <person name="Tiley G.P."/>
            <person name="Fernandez-Pozo N."/>
            <person name="Barry K."/>
            <person name="Chen C."/>
            <person name="Wang M."/>
            <person name="Lipzen A."/>
            <person name="Daum C."/>
            <person name="Saski C.A."/>
            <person name="Payton A.C."/>
            <person name="Mcbreen J.C."/>
            <person name="Conrad R.E."/>
            <person name="Kollar L.M."/>
            <person name="Olsson S."/>
            <person name="Huttunen S."/>
            <person name="Landis J.B."/>
            <person name="Wickett N.J."/>
            <person name="Johnson M.G."/>
            <person name="Rensing S.A."/>
            <person name="Grimwood J."/>
            <person name="Schmutz J."/>
            <person name="Mcdaniel S.F."/>
        </authorList>
    </citation>
    <scope>NUCLEOTIDE SEQUENCE</scope>
    <source>
        <strain evidence="2">R40</strain>
    </source>
</reference>
<proteinExistence type="predicted"/>
<dbReference type="Pfam" id="PF08268">
    <property type="entry name" value="FBA_3"/>
    <property type="match status" value="1"/>
</dbReference>
<evidence type="ECO:0000313" key="2">
    <source>
        <dbReference type="EMBL" id="KAG0559233.1"/>
    </source>
</evidence>
<dbReference type="InterPro" id="IPR001810">
    <property type="entry name" value="F-box_dom"/>
</dbReference>
<comment type="caution">
    <text evidence="2">The sequence shown here is derived from an EMBL/GenBank/DDBJ whole genome shotgun (WGS) entry which is preliminary data.</text>
</comment>
<dbReference type="InterPro" id="IPR050796">
    <property type="entry name" value="SCF_F-box_component"/>
</dbReference>
<name>A0A8T0GJP8_CERPU</name>
<organism evidence="2 3">
    <name type="scientific">Ceratodon purpureus</name>
    <name type="common">Fire moss</name>
    <name type="synonym">Dicranum purpureum</name>
    <dbReference type="NCBI Taxonomy" id="3225"/>
    <lineage>
        <taxon>Eukaryota</taxon>
        <taxon>Viridiplantae</taxon>
        <taxon>Streptophyta</taxon>
        <taxon>Embryophyta</taxon>
        <taxon>Bryophyta</taxon>
        <taxon>Bryophytina</taxon>
        <taxon>Bryopsida</taxon>
        <taxon>Dicranidae</taxon>
        <taxon>Pseudoditrichales</taxon>
        <taxon>Ditrichaceae</taxon>
        <taxon>Ceratodon</taxon>
    </lineage>
</organism>
<dbReference type="AlphaFoldDB" id="A0A8T0GJP8"/>
<protein>
    <recommendedName>
        <fullName evidence="1">F-box domain-containing protein</fullName>
    </recommendedName>
</protein>
<dbReference type="SUPFAM" id="SSF117281">
    <property type="entry name" value="Kelch motif"/>
    <property type="match status" value="1"/>
</dbReference>
<keyword evidence="3" id="KW-1185">Reference proteome</keyword>
<evidence type="ECO:0000313" key="3">
    <source>
        <dbReference type="Proteomes" id="UP000822688"/>
    </source>
</evidence>
<dbReference type="SMART" id="SM00256">
    <property type="entry name" value="FBOX"/>
    <property type="match status" value="1"/>
</dbReference>
<dbReference type="SUPFAM" id="SSF81383">
    <property type="entry name" value="F-box domain"/>
    <property type="match status" value="1"/>
</dbReference>
<sequence>MLAERSPLSLELSLSENQYRLCFDMGDPESQAVSDGALEVRFPCWQSRCRWCELVYIMCEMVIMIDVQDVLAEETQVEKSQSGLQLSGSVDMEIMSTLEGILDSLNSLSLSELMYSQAHTASCFSRHAGEQIWWGGVRPKSKSGSKRGLCKTNLFLKINLRGHLIPKAPSKRSRSYRARRCNPNSCKSLNGVDSNKSTYKVTISMIDFTEDCKSILQHLVPMAPLKSLRLANDFTDLSIHELPEIHCWLLEEEHPVPAKKTRVDLSHELPIATNWDSLTDDMQDSILNRLEFKDLFCCKTVSKAWKKRIESDDFCQLRGATSSREGSFTAISYYIKNKTWNCIGYDLHSNSWRSLPPLSYLPAPDANLFKEYSVTGHRTLMCAQLSKLPNKGELVVFNPLTGKKRVLPPLLYPRNPVLVHISVHYAAKSYTVIVAGSSSAREEYLSKKVEVFHSTTSKWTEASDIPGPLFGLNEHQSGVCVNGVLHIIAFLDGNGRRGVAAFDVENGKWLEDMACAIPFATYSPTLQLIECEGKVHLFSEQERDGCVEHCIDVLEKSKVDGRAYLAWHWRNLVRVKKCGGRGLQVYPEYTCVSFGDGKLCVFNTLSRDGVVYDMRDGKQVSILAAPHGNEMGEKFFSLNPASFSLQPNFESDPMSSTSEAI</sequence>
<dbReference type="Gene3D" id="2.120.10.80">
    <property type="entry name" value="Kelch-type beta propeller"/>
    <property type="match status" value="1"/>
</dbReference>
<dbReference type="InterPro" id="IPR036047">
    <property type="entry name" value="F-box-like_dom_sf"/>
</dbReference>
<dbReference type="PANTHER" id="PTHR31672">
    <property type="entry name" value="BNACNNG10540D PROTEIN"/>
    <property type="match status" value="1"/>
</dbReference>
<evidence type="ECO:0000259" key="1">
    <source>
        <dbReference type="SMART" id="SM00256"/>
    </source>
</evidence>
<dbReference type="EMBL" id="CM026431">
    <property type="protein sequence ID" value="KAG0559233.1"/>
    <property type="molecule type" value="Genomic_DNA"/>
</dbReference>
<dbReference type="PANTHER" id="PTHR31672:SF2">
    <property type="entry name" value="F-BOX DOMAIN-CONTAINING PROTEIN"/>
    <property type="match status" value="1"/>
</dbReference>
<dbReference type="Proteomes" id="UP000822688">
    <property type="component" value="Chromosome 10"/>
</dbReference>